<reference evidence="3" key="1">
    <citation type="submission" date="2016-06" db="EMBL/GenBank/DDBJ databases">
        <title>NZP2037 Pacbio-Illumina hybrid assembly.</title>
        <authorList>
            <person name="Ramsay J.P."/>
        </authorList>
    </citation>
    <scope>NUCLEOTIDE SEQUENCE [LARGE SCALE GENOMIC DNA]</scope>
    <source>
        <strain evidence="3">R7ANS::ICEMlSym2042</strain>
    </source>
</reference>
<comment type="caution">
    <text evidence="2">The sequence shown here is derived from an EMBL/GenBank/DDBJ whole genome shotgun (WGS) entry which is preliminary data.</text>
</comment>
<keyword evidence="1" id="KW-0472">Membrane</keyword>
<evidence type="ECO:0000256" key="1">
    <source>
        <dbReference type="SAM" id="Phobius"/>
    </source>
</evidence>
<dbReference type="EMBL" id="LZTJ01000033">
    <property type="protein sequence ID" value="OBP70521.1"/>
    <property type="molecule type" value="Genomic_DNA"/>
</dbReference>
<feature type="transmembrane region" description="Helical" evidence="1">
    <location>
        <begin position="7"/>
        <end position="30"/>
    </location>
</feature>
<organism evidence="2 3">
    <name type="scientific">Rhizobium loti</name>
    <name type="common">Mesorhizobium loti</name>
    <dbReference type="NCBI Taxonomy" id="381"/>
    <lineage>
        <taxon>Bacteria</taxon>
        <taxon>Pseudomonadati</taxon>
        <taxon>Pseudomonadota</taxon>
        <taxon>Alphaproteobacteria</taxon>
        <taxon>Hyphomicrobiales</taxon>
        <taxon>Phyllobacteriaceae</taxon>
        <taxon>Mesorhizobium</taxon>
    </lineage>
</organism>
<accession>A0A1A5JMV8</accession>
<keyword evidence="1" id="KW-1133">Transmembrane helix</keyword>
<dbReference type="GeneID" id="66682933"/>
<feature type="transmembrane region" description="Helical" evidence="1">
    <location>
        <begin position="36"/>
        <end position="55"/>
    </location>
</feature>
<proteinExistence type="predicted"/>
<dbReference type="RefSeq" id="WP_032931099.1">
    <property type="nucleotide sequence ID" value="NZ_LZTH01000003.1"/>
</dbReference>
<dbReference type="PATRIC" id="fig|266835.9.peg.1684"/>
<dbReference type="OrthoDB" id="9802759at2"/>
<evidence type="ECO:0000313" key="2">
    <source>
        <dbReference type="EMBL" id="OBP70521.1"/>
    </source>
</evidence>
<evidence type="ECO:0000313" key="3">
    <source>
        <dbReference type="Proteomes" id="UP000093748"/>
    </source>
</evidence>
<name>A0A1A5JMV8_RHILI</name>
<protein>
    <recommendedName>
        <fullName evidence="4">Exopolysaccharide production repressor exox</fullName>
    </recommendedName>
</protein>
<dbReference type="Proteomes" id="UP000093748">
    <property type="component" value="Unassembled WGS sequence"/>
</dbReference>
<keyword evidence="1" id="KW-0812">Transmembrane</keyword>
<gene>
    <name evidence="2" type="ORF">BAE39_23280</name>
</gene>
<dbReference type="AlphaFoldDB" id="A0A1A5JMV8"/>
<evidence type="ECO:0008006" key="4">
    <source>
        <dbReference type="Google" id="ProtNLM"/>
    </source>
</evidence>
<sequence length="79" mass="8567">MYFPQFLVGMSATTIGVAIWACLETGSIWATLGWSVLTLVILQVGYVGLVVHLVFMRSSEPSDARSAADPTSPLLFQTF</sequence>